<proteinExistence type="predicted"/>
<keyword evidence="2" id="KW-1185">Reference proteome</keyword>
<reference evidence="1 2" key="1">
    <citation type="journal article" date="2024" name="G3 (Bethesda)">
        <title>A hybrid genome assembly of the endangered aye-aye (Daubentonia madagascariensis).</title>
        <authorList>
            <person name="Versoza C.J."/>
            <person name="Pfeifer S.P."/>
        </authorList>
    </citation>
    <scope>NUCLEOTIDE SEQUENCE [LARGE SCALE GENOMIC DNA]</scope>
    <source>
        <strain evidence="1">6821</strain>
    </source>
</reference>
<gene>
    <name evidence="1" type="ORF">WCI35_029469</name>
</gene>
<sequence length="19" mass="2174">MKSLFFTLAVFMLLAQLLS</sequence>
<evidence type="ECO:0000313" key="1">
    <source>
        <dbReference type="EMBL" id="KAL2763875.1"/>
    </source>
</evidence>
<evidence type="ECO:0000313" key="2">
    <source>
        <dbReference type="Proteomes" id="UP001610411"/>
    </source>
</evidence>
<dbReference type="AlphaFoldDB" id="A0ABD2DAW0"/>
<dbReference type="Proteomes" id="UP001610411">
    <property type="component" value="Unassembled WGS sequence"/>
</dbReference>
<organism evidence="1 2">
    <name type="scientific">Daubentonia madagascariensis</name>
    <name type="common">Aye-aye</name>
    <name type="synonym">Sciurus madagascariensis</name>
    <dbReference type="NCBI Taxonomy" id="31869"/>
    <lineage>
        <taxon>Eukaryota</taxon>
        <taxon>Metazoa</taxon>
        <taxon>Chordata</taxon>
        <taxon>Craniata</taxon>
        <taxon>Vertebrata</taxon>
        <taxon>Euteleostomi</taxon>
        <taxon>Mammalia</taxon>
        <taxon>Eutheria</taxon>
        <taxon>Euarchontoglires</taxon>
        <taxon>Primates</taxon>
        <taxon>Strepsirrhini</taxon>
        <taxon>Chiromyiformes</taxon>
        <taxon>Daubentoniidae</taxon>
        <taxon>Daubentonia</taxon>
    </lineage>
</organism>
<name>A0ABD2DAW0_DAUMA</name>
<feature type="non-terminal residue" evidence="1">
    <location>
        <position position="19"/>
    </location>
</feature>
<protein>
    <submittedName>
        <fullName evidence="1">Beta-defensin 126 preproprotein</fullName>
    </submittedName>
</protein>
<dbReference type="EMBL" id="JBFSEQ010000012">
    <property type="protein sequence ID" value="KAL2763875.1"/>
    <property type="molecule type" value="Genomic_DNA"/>
</dbReference>
<comment type="caution">
    <text evidence="1">The sequence shown here is derived from an EMBL/GenBank/DDBJ whole genome shotgun (WGS) entry which is preliminary data.</text>
</comment>
<accession>A0ABD2DAW0</accession>